<organism evidence="8 9">
    <name type="scientific">Streptococcus equi subsp. zooepidemicus</name>
    <dbReference type="NCBI Taxonomy" id="40041"/>
    <lineage>
        <taxon>Bacteria</taxon>
        <taxon>Bacillati</taxon>
        <taxon>Bacillota</taxon>
        <taxon>Bacilli</taxon>
        <taxon>Lactobacillales</taxon>
        <taxon>Streptococcaceae</taxon>
        <taxon>Streptococcus</taxon>
    </lineage>
</organism>
<dbReference type="NCBIfam" id="TIGR02487">
    <property type="entry name" value="NrdD"/>
    <property type="match status" value="1"/>
</dbReference>
<dbReference type="AlphaFoldDB" id="A0A7Z9D3S7"/>
<dbReference type="Proteomes" id="UP000269903">
    <property type="component" value="Chromosome"/>
</dbReference>
<sequence>MITLEKDKVIVQPAIKVIKRDGRLVNFDATKIYSALLKASMKVTRMSPLVEAKLEAISERVIAEIIERFPTNIKIYEIQNIVEHELLAANEYAIAKEYINYRTQRDFARSQATDINFSIDKLIHKDQTVVNENANKDSDVFNTQRDLTAGIVGKSIGLKMLPPHVANAHQKGDIHYHDLDYSPYTPMTNCCLIDFKGMLANGFKIGNAEVESPKSIQTATAQISQIIANVASSQYGGCTADRIDEFLAPYAELNFKKHMVDAEKWVIEELRESYAFEKTKKDIYDAMQSLEYEINTLFTSNGQTPFTSLGFGLGTSWFEREIQKAILTIRINGLGSEHRTAIFPKLIFTVKRGLNLEPDSPNYDIKTLALECATKRMYPDMLSYDKIIELTGSFKSPMGCRSFLQGWKDEQGQDITSGRMNLGVVTMNLPRIAMESNGDMDKFWELFNERLHICKDALVYRVERVKEATPANAPILYQYGAFGKRLAKTGNVDELFNNRRATVSLGYIGLYEVATVFYGGQWEHNQEAKDFTITIVKEMKKACETWSDEYGYHFSVYSTPSESLTDRFCRLDTDKFGVVADITDKEYYTNSFHYDVRKNPTPFEKLDFEKDYPAAGASGGFIHYCEYPVLQQNPKALEAVWDYAYDRVGYLGTNTPIDKCYECHFEGDFTPTERGFTCPNCGNNDPKTVDVVKRTCGYLGNPQARPMVNGRHKEISARVKHMNGSTIKYPGI</sequence>
<proteinExistence type="predicted"/>
<feature type="modified residue" description="Glycine radical" evidence="5">
    <location>
        <position position="697"/>
    </location>
</feature>
<evidence type="ECO:0000313" key="9">
    <source>
        <dbReference type="Proteomes" id="UP000269903"/>
    </source>
</evidence>
<keyword evidence="3 4" id="KW-0067">ATP-binding</keyword>
<dbReference type="PROSITE" id="PS51161">
    <property type="entry name" value="ATP_CONE"/>
    <property type="match status" value="1"/>
</dbReference>
<dbReference type="GO" id="GO:0004748">
    <property type="term" value="F:ribonucleoside-diphosphate reductase activity, thioredoxin disulfide as acceptor"/>
    <property type="evidence" value="ECO:0007669"/>
    <property type="project" value="TreeGrafter"/>
</dbReference>
<protein>
    <submittedName>
        <fullName evidence="8">Anaerobic ribonucleoside triphosphate reductase</fullName>
        <ecNumber evidence="8">1.17.4.2</ecNumber>
    </submittedName>
</protein>
<dbReference type="GO" id="GO:0031250">
    <property type="term" value="C:anaerobic ribonucleoside-triphosphate reductase complex"/>
    <property type="evidence" value="ECO:0007669"/>
    <property type="project" value="TreeGrafter"/>
</dbReference>
<keyword evidence="2 5" id="KW-0556">Organic radical</keyword>
<dbReference type="PANTHER" id="PTHR21075">
    <property type="entry name" value="ANAEROBIC RIBONUCLEOSIDE-TRIPHOSPHATE REDUCTASE"/>
    <property type="match status" value="1"/>
</dbReference>
<keyword evidence="8" id="KW-0560">Oxidoreductase</keyword>
<reference evidence="8 9" key="1">
    <citation type="submission" date="2018-12" db="EMBL/GenBank/DDBJ databases">
        <authorList>
            <consortium name="Pathogen Informatics"/>
        </authorList>
    </citation>
    <scope>NUCLEOTIDE SEQUENCE [LARGE SCALE GENOMIC DNA]</scope>
    <source>
        <strain evidence="8 9">NCTC6180</strain>
    </source>
</reference>
<feature type="domain" description="ATP-cone" evidence="7">
    <location>
        <begin position="15"/>
        <end position="109"/>
    </location>
</feature>
<dbReference type="PROSITE" id="PS00850">
    <property type="entry name" value="GLY_RADICAL_1"/>
    <property type="match status" value="1"/>
</dbReference>
<dbReference type="InterPro" id="IPR019777">
    <property type="entry name" value="Form_AcTrfase_GR_CS"/>
</dbReference>
<dbReference type="PANTHER" id="PTHR21075:SF0">
    <property type="entry name" value="ANAEROBIC RIBONUCLEOSIDE-TRIPHOSPHATE REDUCTASE"/>
    <property type="match status" value="1"/>
</dbReference>
<dbReference type="InterPro" id="IPR001150">
    <property type="entry name" value="Gly_radical"/>
</dbReference>
<dbReference type="InterPro" id="IPR012833">
    <property type="entry name" value="NrdD"/>
</dbReference>
<dbReference type="RefSeq" id="WP_154804299.1">
    <property type="nucleotide sequence ID" value="NZ_CP078012.1"/>
</dbReference>
<dbReference type="CDD" id="cd01675">
    <property type="entry name" value="RNR_III"/>
    <property type="match status" value="1"/>
</dbReference>
<dbReference type="EC" id="1.17.4.2" evidence="8"/>
<dbReference type="PROSITE" id="PS51149">
    <property type="entry name" value="GLY_RADICAL_2"/>
    <property type="match status" value="1"/>
</dbReference>
<evidence type="ECO:0000256" key="1">
    <source>
        <dbReference type="ARBA" id="ARBA00022741"/>
    </source>
</evidence>
<dbReference type="Pfam" id="PF03477">
    <property type="entry name" value="ATP-cone"/>
    <property type="match status" value="1"/>
</dbReference>
<dbReference type="GO" id="GO:0006260">
    <property type="term" value="P:DNA replication"/>
    <property type="evidence" value="ECO:0007669"/>
    <property type="project" value="InterPro"/>
</dbReference>
<evidence type="ECO:0000256" key="5">
    <source>
        <dbReference type="PROSITE-ProRule" id="PRU00493"/>
    </source>
</evidence>
<dbReference type="NCBIfam" id="NF006732">
    <property type="entry name" value="PRK09263.1"/>
    <property type="match status" value="1"/>
</dbReference>
<evidence type="ECO:0000256" key="4">
    <source>
        <dbReference type="PROSITE-ProRule" id="PRU00492"/>
    </source>
</evidence>
<dbReference type="EMBL" id="LR134317">
    <property type="protein sequence ID" value="VEF09584.1"/>
    <property type="molecule type" value="Genomic_DNA"/>
</dbReference>
<keyword evidence="1 4" id="KW-0547">Nucleotide-binding</keyword>
<dbReference type="SUPFAM" id="SSF51998">
    <property type="entry name" value="PFL-like glycyl radical enzymes"/>
    <property type="match status" value="1"/>
</dbReference>
<dbReference type="GO" id="GO:0008998">
    <property type="term" value="F:ribonucleoside-triphosphate reductase (thioredoxin) activity"/>
    <property type="evidence" value="ECO:0007669"/>
    <property type="project" value="UniProtKB-EC"/>
</dbReference>
<accession>A0A7Z9D3S7</accession>
<evidence type="ECO:0000313" key="8">
    <source>
        <dbReference type="EMBL" id="VEF09584.1"/>
    </source>
</evidence>
<gene>
    <name evidence="8" type="primary">nrdD_2</name>
    <name evidence="8" type="ORF">NCTC6180_02022</name>
</gene>
<evidence type="ECO:0000256" key="3">
    <source>
        <dbReference type="ARBA" id="ARBA00022840"/>
    </source>
</evidence>
<feature type="domain" description="Glycine radical" evidence="6">
    <location>
        <begin position="598"/>
        <end position="724"/>
    </location>
</feature>
<dbReference type="Gene3D" id="3.20.70.20">
    <property type="match status" value="1"/>
</dbReference>
<dbReference type="GO" id="GO:0005524">
    <property type="term" value="F:ATP binding"/>
    <property type="evidence" value="ECO:0007669"/>
    <property type="project" value="UniProtKB-UniRule"/>
</dbReference>
<dbReference type="Pfam" id="PF13597">
    <property type="entry name" value="NRDD"/>
    <property type="match status" value="1"/>
</dbReference>
<evidence type="ECO:0000259" key="6">
    <source>
        <dbReference type="PROSITE" id="PS51149"/>
    </source>
</evidence>
<evidence type="ECO:0000259" key="7">
    <source>
        <dbReference type="PROSITE" id="PS51161"/>
    </source>
</evidence>
<name>A0A7Z9D3S7_STRSZ</name>
<dbReference type="GO" id="GO:0009265">
    <property type="term" value="P:2'-deoxyribonucleotide biosynthetic process"/>
    <property type="evidence" value="ECO:0007669"/>
    <property type="project" value="TreeGrafter"/>
</dbReference>
<dbReference type="InterPro" id="IPR005144">
    <property type="entry name" value="ATP-cone_dom"/>
</dbReference>
<evidence type="ECO:0000256" key="2">
    <source>
        <dbReference type="ARBA" id="ARBA00022818"/>
    </source>
</evidence>